<name>A0ABX7MAE7_9RHOO</name>
<dbReference type="SUPFAM" id="SSF46894">
    <property type="entry name" value="C-terminal effector domain of the bipartite response regulators"/>
    <property type="match status" value="1"/>
</dbReference>
<dbReference type="Gene3D" id="3.40.50.2300">
    <property type="match status" value="1"/>
</dbReference>
<dbReference type="PROSITE" id="PS50043">
    <property type="entry name" value="HTH_LUXR_2"/>
    <property type="match status" value="1"/>
</dbReference>
<dbReference type="PANTHER" id="PTHR43214">
    <property type="entry name" value="TWO-COMPONENT RESPONSE REGULATOR"/>
    <property type="match status" value="1"/>
</dbReference>
<dbReference type="InterPro" id="IPR039420">
    <property type="entry name" value="WalR-like"/>
</dbReference>
<dbReference type="Proteomes" id="UP000663570">
    <property type="component" value="Chromosome"/>
</dbReference>
<proteinExistence type="predicted"/>
<dbReference type="RefSeq" id="WP_206255698.1">
    <property type="nucleotide sequence ID" value="NZ_CP071060.1"/>
</dbReference>
<dbReference type="CDD" id="cd06170">
    <property type="entry name" value="LuxR_C_like"/>
    <property type="match status" value="1"/>
</dbReference>
<evidence type="ECO:0000313" key="3">
    <source>
        <dbReference type="EMBL" id="QSI78359.1"/>
    </source>
</evidence>
<dbReference type="SUPFAM" id="SSF52172">
    <property type="entry name" value="CheY-like"/>
    <property type="match status" value="1"/>
</dbReference>
<organism evidence="3 4">
    <name type="scientific">Niveibacterium microcysteis</name>
    <dbReference type="NCBI Taxonomy" id="2811415"/>
    <lineage>
        <taxon>Bacteria</taxon>
        <taxon>Pseudomonadati</taxon>
        <taxon>Pseudomonadota</taxon>
        <taxon>Betaproteobacteria</taxon>
        <taxon>Rhodocyclales</taxon>
        <taxon>Rhodocyclaceae</taxon>
        <taxon>Niveibacterium</taxon>
    </lineage>
</organism>
<dbReference type="PROSITE" id="PS00622">
    <property type="entry name" value="HTH_LUXR_1"/>
    <property type="match status" value="1"/>
</dbReference>
<keyword evidence="4" id="KW-1185">Reference proteome</keyword>
<evidence type="ECO:0000256" key="1">
    <source>
        <dbReference type="ARBA" id="ARBA00023125"/>
    </source>
</evidence>
<reference evidence="3 4" key="1">
    <citation type="submission" date="2021-02" db="EMBL/GenBank/DDBJ databases">
        <title>Niveibacterium changnyeongensis HC41.</title>
        <authorList>
            <person name="Kang M."/>
        </authorList>
    </citation>
    <scope>NUCLEOTIDE SEQUENCE [LARGE SCALE GENOMIC DNA]</scope>
    <source>
        <strain evidence="3 4">HC41</strain>
    </source>
</reference>
<sequence>MTRPLLVLATHDDHLARRWHALGEHWPIVRANRFDALPAGARLALIDAELPDLPPLGDPRWPRLAASLRMVFASSRPNDGEGLAAIEAGCSGYCHAFASLEQLTQVVDVVESGELWVGRAILNRLLRAVDHASKAPAAPGWAAGLTEREQEVAQRAALGESNADIAAALEITERTVKSHLSAVFEKMGVADRLQLALRVHGIK</sequence>
<protein>
    <submittedName>
        <fullName evidence="3">Response regulator transcription factor</fullName>
    </submittedName>
</protein>
<dbReference type="Pfam" id="PF00196">
    <property type="entry name" value="GerE"/>
    <property type="match status" value="1"/>
</dbReference>
<dbReference type="SMART" id="SM00421">
    <property type="entry name" value="HTH_LUXR"/>
    <property type="match status" value="1"/>
</dbReference>
<keyword evidence="1" id="KW-0238">DNA-binding</keyword>
<gene>
    <name evidence="3" type="ORF">JY500_06960</name>
</gene>
<dbReference type="PRINTS" id="PR00038">
    <property type="entry name" value="HTHLUXR"/>
</dbReference>
<dbReference type="PANTHER" id="PTHR43214:SF43">
    <property type="entry name" value="TWO-COMPONENT RESPONSE REGULATOR"/>
    <property type="match status" value="1"/>
</dbReference>
<accession>A0ABX7MAE7</accession>
<dbReference type="InterPro" id="IPR011006">
    <property type="entry name" value="CheY-like_superfamily"/>
</dbReference>
<dbReference type="InterPro" id="IPR000792">
    <property type="entry name" value="Tscrpt_reg_LuxR_C"/>
</dbReference>
<evidence type="ECO:0000313" key="4">
    <source>
        <dbReference type="Proteomes" id="UP000663570"/>
    </source>
</evidence>
<dbReference type="EMBL" id="CP071060">
    <property type="protein sequence ID" value="QSI78359.1"/>
    <property type="molecule type" value="Genomic_DNA"/>
</dbReference>
<evidence type="ECO:0000259" key="2">
    <source>
        <dbReference type="PROSITE" id="PS50043"/>
    </source>
</evidence>
<feature type="domain" description="HTH luxR-type" evidence="2">
    <location>
        <begin position="138"/>
        <end position="203"/>
    </location>
</feature>
<dbReference type="InterPro" id="IPR016032">
    <property type="entry name" value="Sig_transdc_resp-reg_C-effctor"/>
</dbReference>